<feature type="transmembrane region" description="Helical" evidence="1">
    <location>
        <begin position="188"/>
        <end position="209"/>
    </location>
</feature>
<keyword evidence="1" id="KW-0472">Membrane</keyword>
<organism evidence="2 3">
    <name type="scientific">Tenacibaculum gallaicum</name>
    <dbReference type="NCBI Taxonomy" id="561505"/>
    <lineage>
        <taxon>Bacteria</taxon>
        <taxon>Pseudomonadati</taxon>
        <taxon>Bacteroidota</taxon>
        <taxon>Flavobacteriia</taxon>
        <taxon>Flavobacteriales</taxon>
        <taxon>Flavobacteriaceae</taxon>
        <taxon>Tenacibaculum</taxon>
    </lineage>
</organism>
<evidence type="ECO:0000313" key="3">
    <source>
        <dbReference type="Proteomes" id="UP000256884"/>
    </source>
</evidence>
<dbReference type="OrthoDB" id="111691at2"/>
<keyword evidence="1" id="KW-0812">Transmembrane</keyword>
<evidence type="ECO:0000313" key="2">
    <source>
        <dbReference type="EMBL" id="REH54702.1"/>
    </source>
</evidence>
<reference evidence="2 3" key="1">
    <citation type="submission" date="2018-08" db="EMBL/GenBank/DDBJ databases">
        <title>Genomic Encyclopedia of Type Strains, Phase IV (KMG-IV): sequencing the most valuable type-strain genomes for metagenomic binning, comparative biology and taxonomic classification.</title>
        <authorList>
            <person name="Goeker M."/>
        </authorList>
    </citation>
    <scope>NUCLEOTIDE SEQUENCE [LARGE SCALE GENOMIC DNA]</scope>
    <source>
        <strain evidence="2 3">DSM 18841</strain>
    </source>
</reference>
<feature type="transmembrane region" description="Helical" evidence="1">
    <location>
        <begin position="12"/>
        <end position="35"/>
    </location>
</feature>
<dbReference type="Proteomes" id="UP000256884">
    <property type="component" value="Unassembled WGS sequence"/>
</dbReference>
<dbReference type="PANTHER" id="PTHR34219">
    <property type="entry name" value="IRON-REGULATED INNER MEMBRANE PROTEIN-RELATED"/>
    <property type="match status" value="1"/>
</dbReference>
<keyword evidence="3" id="KW-1185">Reference proteome</keyword>
<evidence type="ECO:0000256" key="1">
    <source>
        <dbReference type="SAM" id="Phobius"/>
    </source>
</evidence>
<dbReference type="Pfam" id="PF03929">
    <property type="entry name" value="PepSY_TM"/>
    <property type="match status" value="1"/>
</dbReference>
<feature type="transmembrane region" description="Helical" evidence="1">
    <location>
        <begin position="325"/>
        <end position="349"/>
    </location>
</feature>
<name>A0A3E0I7K5_9FLAO</name>
<dbReference type="RefSeq" id="WP_115900354.1">
    <property type="nucleotide sequence ID" value="NZ_QUNS01000002.1"/>
</dbReference>
<keyword evidence="1" id="KW-1133">Transmembrane helix</keyword>
<dbReference type="AlphaFoldDB" id="A0A3E0I7K5"/>
<accession>A0A3E0I7K5</accession>
<dbReference type="EMBL" id="QUNS01000002">
    <property type="protein sequence ID" value="REH54702.1"/>
    <property type="molecule type" value="Genomic_DNA"/>
</dbReference>
<protein>
    <submittedName>
        <fullName evidence="2">Putative iron-regulated membrane protein</fullName>
    </submittedName>
</protein>
<proteinExistence type="predicted"/>
<comment type="caution">
    <text evidence="2">The sequence shown here is derived from an EMBL/GenBank/DDBJ whole genome shotgun (WGS) entry which is preliminary data.</text>
</comment>
<gene>
    <name evidence="2" type="ORF">C7448_102226</name>
</gene>
<dbReference type="InterPro" id="IPR005625">
    <property type="entry name" value="PepSY-ass_TM"/>
</dbReference>
<sequence length="358" mass="41831">MQQIHKIVWKIHLWLGLSCGIIASFSGLTGALYVWQPEITTLFNPELLEVEGFSSIPQEELLNSAYSLIEQSKEKIHRIYFPYREQQTIAIEYINGKTFYYHPKTKAFLGGKSTSIIFFDLLLSLHRTLGIPKIGKYIIGTSSLLFCFFLLTTGFYIWWKAYKNNLSKGFTMKWKPKKKRFNFNLHKVFGIYFLVPLFIMAFTGAYFTYYKTYKSFLSIFDDSNKIEANKQNEEFEDTFSLKKAMLEPDNSYALRAVYFPKDSTGVYRLRYIKDRFIKAGFRKTKEMEKDQQGQLRTLSKFETDTNSNRISAQFYPIHIGEIAGVFGRVLVFVSGLVPLVLLITGFRIYSSKRKRLKR</sequence>
<feature type="transmembrane region" description="Helical" evidence="1">
    <location>
        <begin position="137"/>
        <end position="159"/>
    </location>
</feature>